<name>C8PB61_9LACO</name>
<evidence type="ECO:0000313" key="3">
    <source>
        <dbReference type="Proteomes" id="UP000004115"/>
    </source>
</evidence>
<feature type="transmembrane region" description="Helical" evidence="1">
    <location>
        <begin position="115"/>
        <end position="138"/>
    </location>
</feature>
<organism evidence="2 3">
    <name type="scientific">Lactobacillus iners DSM 13335</name>
    <dbReference type="NCBI Taxonomy" id="525328"/>
    <lineage>
        <taxon>Bacteria</taxon>
        <taxon>Bacillati</taxon>
        <taxon>Bacillota</taxon>
        <taxon>Bacilli</taxon>
        <taxon>Lactobacillales</taxon>
        <taxon>Lactobacillaceae</taxon>
        <taxon>Lactobacillus</taxon>
    </lineage>
</organism>
<sequence length="140" mass="15620">MVINMEENSKAVTTNKVREKRRKNNSNLFYIQSFLILVGIVVQSILHGFESGYTLPLVAIFLLTISISAFQEMGITVDFNGNKHKDLVVLSVTFAVLAAIFLVLYLTVIKTDMTPLVYFGSVYGSLIVVFVISIIIVLKK</sequence>
<dbReference type="Proteomes" id="UP000004115">
    <property type="component" value="Unassembled WGS sequence"/>
</dbReference>
<evidence type="ECO:0000256" key="1">
    <source>
        <dbReference type="SAM" id="Phobius"/>
    </source>
</evidence>
<proteinExistence type="predicted"/>
<keyword evidence="1" id="KW-1133">Transmembrane helix</keyword>
<reference evidence="2 3" key="1">
    <citation type="submission" date="2009-09" db="EMBL/GenBank/DDBJ databases">
        <authorList>
            <person name="Qin X."/>
            <person name="Bachman B."/>
            <person name="Battles P."/>
            <person name="Bell A."/>
            <person name="Bess C."/>
            <person name="Bickham C."/>
            <person name="Chaboub L."/>
            <person name="Chen D."/>
            <person name="Coyle M."/>
            <person name="Deiros D.R."/>
            <person name="Dinh H."/>
            <person name="Forbes L."/>
            <person name="Fowler G."/>
            <person name="Francisco L."/>
            <person name="Fu Q."/>
            <person name="Gubbala S."/>
            <person name="Hale W."/>
            <person name="Han Y."/>
            <person name="Hemphill L."/>
            <person name="Highlander S.K."/>
            <person name="Hirani K."/>
            <person name="Hogues M."/>
            <person name="Jackson L."/>
            <person name="Jakkamsetti A."/>
            <person name="Javaid M."/>
            <person name="Jiang H."/>
            <person name="Korchina V."/>
            <person name="Kovar C."/>
            <person name="Lara F."/>
            <person name="Lee S."/>
            <person name="Mata R."/>
            <person name="Mathew T."/>
            <person name="Moen C."/>
            <person name="Morales K."/>
            <person name="Munidasa M."/>
            <person name="Nazareth L."/>
            <person name="Ngo R."/>
            <person name="Nguyen L."/>
            <person name="Okwuonu G."/>
            <person name="Ongeri F."/>
            <person name="Patil S."/>
            <person name="Petrosino J."/>
            <person name="Pham C."/>
            <person name="Pham P."/>
            <person name="Pu L.-L."/>
            <person name="Puazo M."/>
            <person name="Raj R."/>
            <person name="Reid J."/>
            <person name="Rouhana J."/>
            <person name="Saada N."/>
            <person name="Shang Y."/>
            <person name="Simmons D."/>
            <person name="Thornton R."/>
            <person name="Warren J."/>
            <person name="Weissenberger G."/>
            <person name="Zhang J."/>
            <person name="Zhang L."/>
            <person name="Zhou C."/>
            <person name="Zhu D."/>
            <person name="Muzny D."/>
            <person name="Worley K."/>
            <person name="Gibbs R."/>
        </authorList>
    </citation>
    <scope>NUCLEOTIDE SEQUENCE [LARGE SCALE GENOMIC DNA]</scope>
    <source>
        <strain evidence="2 3">DSM 13335</strain>
    </source>
</reference>
<accession>C8PB61</accession>
<comment type="caution">
    <text evidence="2">The sequence shown here is derived from an EMBL/GenBank/DDBJ whole genome shotgun (WGS) entry which is preliminary data.</text>
</comment>
<keyword evidence="1" id="KW-0472">Membrane</keyword>
<evidence type="ECO:0000313" key="2">
    <source>
        <dbReference type="EMBL" id="EEW52010.1"/>
    </source>
</evidence>
<protein>
    <submittedName>
        <fullName evidence="2">Uncharacterized protein</fullName>
    </submittedName>
</protein>
<keyword evidence="1" id="KW-0812">Transmembrane</keyword>
<dbReference type="EMBL" id="ACLN01000004">
    <property type="protein sequence ID" value="EEW52010.1"/>
    <property type="molecule type" value="Genomic_DNA"/>
</dbReference>
<feature type="transmembrane region" description="Helical" evidence="1">
    <location>
        <begin position="28"/>
        <end position="49"/>
    </location>
</feature>
<feature type="transmembrane region" description="Helical" evidence="1">
    <location>
        <begin position="55"/>
        <end position="75"/>
    </location>
</feature>
<dbReference type="AlphaFoldDB" id="C8PB61"/>
<feature type="transmembrane region" description="Helical" evidence="1">
    <location>
        <begin position="87"/>
        <end position="109"/>
    </location>
</feature>
<keyword evidence="3" id="KW-1185">Reference proteome</keyword>
<dbReference type="HOGENOM" id="CLU_1832615_0_0_9"/>
<gene>
    <name evidence="2" type="ORF">HMPREF0520_0331</name>
</gene>